<dbReference type="InterPro" id="IPR027473">
    <property type="entry name" value="L-asparaginase_C"/>
</dbReference>
<dbReference type="STRING" id="254161.SAMN05216256_10564"/>
<dbReference type="AlphaFoldDB" id="A0A1S8DDX9"/>
<dbReference type="InterPro" id="IPR036152">
    <property type="entry name" value="Asp/glu_Ase-like_sf"/>
</dbReference>
<evidence type="ECO:0000313" key="8">
    <source>
        <dbReference type="EMBL" id="ONM42842.1"/>
    </source>
</evidence>
<feature type="active site" evidence="5">
    <location>
        <position position="89"/>
    </location>
</feature>
<name>A0A1S8DDX9_9GAMM</name>
<dbReference type="Proteomes" id="UP000242847">
    <property type="component" value="Unassembled WGS sequence"/>
</dbReference>
<dbReference type="Gene3D" id="3.40.50.40">
    <property type="match status" value="1"/>
</dbReference>
<dbReference type="InterPro" id="IPR037152">
    <property type="entry name" value="L-asparaginase_N_sf"/>
</dbReference>
<dbReference type="RefSeq" id="WP_083728649.1">
    <property type="nucleotide sequence ID" value="NZ_FOUD01000005.1"/>
</dbReference>
<comment type="similarity">
    <text evidence="1">Belongs to the asparaginase 1 family.</text>
</comment>
<dbReference type="PRINTS" id="PR00139">
    <property type="entry name" value="ASNGLNASE"/>
</dbReference>
<keyword evidence="9" id="KW-1185">Reference proteome</keyword>
<dbReference type="InterPro" id="IPR041725">
    <property type="entry name" value="L-asparaginase_I"/>
</dbReference>
<dbReference type="SFLD" id="SFLDS00057">
    <property type="entry name" value="Glutaminase/Asparaginase"/>
    <property type="match status" value="1"/>
</dbReference>
<dbReference type="CDD" id="cd08963">
    <property type="entry name" value="L-asparaginase_I"/>
    <property type="match status" value="1"/>
</dbReference>
<feature type="domain" description="L-asparaginase N-terminal" evidence="6">
    <location>
        <begin position="5"/>
        <end position="184"/>
    </location>
</feature>
<evidence type="ECO:0000256" key="3">
    <source>
        <dbReference type="PIRSR" id="PIRSR001220-2"/>
    </source>
</evidence>
<gene>
    <name evidence="8" type="ORF">BXT89_15825</name>
</gene>
<dbReference type="PANTHER" id="PTHR11707">
    <property type="entry name" value="L-ASPARAGINASE"/>
    <property type="match status" value="1"/>
</dbReference>
<organism evidence="8 9">
    <name type="scientific">Halopseudomonas pachastrellae</name>
    <dbReference type="NCBI Taxonomy" id="254161"/>
    <lineage>
        <taxon>Bacteria</taxon>
        <taxon>Pseudomonadati</taxon>
        <taxon>Pseudomonadota</taxon>
        <taxon>Gammaproteobacteria</taxon>
        <taxon>Pseudomonadales</taxon>
        <taxon>Pseudomonadaceae</taxon>
        <taxon>Halopseudomonas</taxon>
    </lineage>
</organism>
<dbReference type="PANTHER" id="PTHR11707:SF28">
    <property type="entry name" value="60 KDA LYSOPHOSPHOLIPASE"/>
    <property type="match status" value="1"/>
</dbReference>
<dbReference type="InterPro" id="IPR006034">
    <property type="entry name" value="Asparaginase/glutaminase-like"/>
</dbReference>
<dbReference type="PROSITE" id="PS00144">
    <property type="entry name" value="ASN_GLN_ASE_1"/>
    <property type="match status" value="1"/>
</dbReference>
<protein>
    <submittedName>
        <fullName evidence="8">L-asparaginase 1</fullName>
    </submittedName>
</protein>
<dbReference type="GO" id="GO:0006520">
    <property type="term" value="P:amino acid metabolic process"/>
    <property type="evidence" value="ECO:0007669"/>
    <property type="project" value="InterPro"/>
</dbReference>
<reference evidence="8 9" key="1">
    <citation type="submission" date="2017-01" db="EMBL/GenBank/DDBJ databases">
        <title>Draft genome sequence of Pseudomonas pachastrellae type strain CCUG 46540T from a deep sea.</title>
        <authorList>
            <person name="Gomila M."/>
            <person name="Mulet M."/>
            <person name="Lalucat J."/>
            <person name="Garcia-Valdes E."/>
        </authorList>
    </citation>
    <scope>NUCLEOTIDE SEQUENCE [LARGE SCALE GENOMIC DNA]</scope>
    <source>
        <strain evidence="8 9">CCUG 46540</strain>
    </source>
</reference>
<dbReference type="Gene3D" id="3.40.50.1170">
    <property type="entry name" value="L-asparaginase, N-terminal domain"/>
    <property type="match status" value="1"/>
</dbReference>
<sequence>MTAEVLILHTGGTIGMVPGPNGLAPAPGLQQRIEQQLGSSLALLPSFDLLEISPLIDSADLTPGHWQQLAALLAEHWDGYRGFIILHGTDTMAYSAAALSFMLGASERNVLLTGSQVPLGLPRSDAVAHLQAALQLAAGPRLGNVGLVFNNRLLNGSRLRKVSSQQFQAFDTPNAAPLAELNIRPLLHRERLLGERVASRHPREAAALNFQPGAVAMLCLHPSMPTALYDAVLADNNCKAVVLQSFGAGNIPSRDPAFNAFIKRAAARDKVVVNVTQCLQGGISPGAYAASAGLQEQGVLDGGDMTPEAAFCKLHWLLAGGRDTAAVIRDWALNLSDERTQL</sequence>
<dbReference type="OrthoDB" id="9788068at2"/>
<evidence type="ECO:0000259" key="7">
    <source>
        <dbReference type="Pfam" id="PF17763"/>
    </source>
</evidence>
<dbReference type="Pfam" id="PF17763">
    <property type="entry name" value="Asparaginase_C"/>
    <property type="match status" value="1"/>
</dbReference>
<dbReference type="EMBL" id="MUBC01000044">
    <property type="protein sequence ID" value="ONM42842.1"/>
    <property type="molecule type" value="Genomic_DNA"/>
</dbReference>
<evidence type="ECO:0000256" key="2">
    <source>
        <dbReference type="PIRSR" id="PIRSR001220-1"/>
    </source>
</evidence>
<dbReference type="InterPro" id="IPR027474">
    <property type="entry name" value="L-asparaginase_N"/>
</dbReference>
<feature type="binding site" evidence="3">
    <location>
        <position position="58"/>
    </location>
    <ligand>
        <name>substrate</name>
    </ligand>
</feature>
<dbReference type="PIRSF" id="PIRSF500176">
    <property type="entry name" value="L_ASNase"/>
    <property type="match status" value="1"/>
</dbReference>
<evidence type="ECO:0000256" key="1">
    <source>
        <dbReference type="ARBA" id="ARBA00010518"/>
    </source>
</evidence>
<dbReference type="PROSITE" id="PS00917">
    <property type="entry name" value="ASN_GLN_ASE_2"/>
    <property type="match status" value="1"/>
</dbReference>
<feature type="domain" description="Asparaginase/glutaminase C-terminal" evidence="7">
    <location>
        <begin position="215"/>
        <end position="327"/>
    </location>
</feature>
<accession>A0A1S8DDX9</accession>
<evidence type="ECO:0000259" key="6">
    <source>
        <dbReference type="Pfam" id="PF00710"/>
    </source>
</evidence>
<dbReference type="SMART" id="SM00870">
    <property type="entry name" value="Asparaginase"/>
    <property type="match status" value="1"/>
</dbReference>
<evidence type="ECO:0000313" key="9">
    <source>
        <dbReference type="Proteomes" id="UP000242847"/>
    </source>
</evidence>
<evidence type="ECO:0000256" key="4">
    <source>
        <dbReference type="PROSITE-ProRule" id="PRU10099"/>
    </source>
</evidence>
<evidence type="ECO:0000256" key="5">
    <source>
        <dbReference type="PROSITE-ProRule" id="PRU10100"/>
    </source>
</evidence>
<dbReference type="Pfam" id="PF00710">
    <property type="entry name" value="Asparaginase"/>
    <property type="match status" value="1"/>
</dbReference>
<comment type="caution">
    <text evidence="8">The sequence shown here is derived from an EMBL/GenBank/DDBJ whole genome shotgun (WGS) entry which is preliminary data.</text>
</comment>
<proteinExistence type="inferred from homology"/>
<dbReference type="InterPro" id="IPR027475">
    <property type="entry name" value="Asparaginase/glutaminase_AS2"/>
</dbReference>
<dbReference type="InterPro" id="IPR040919">
    <property type="entry name" value="Asparaginase_C"/>
</dbReference>
<dbReference type="GO" id="GO:0004067">
    <property type="term" value="F:asparaginase activity"/>
    <property type="evidence" value="ECO:0007669"/>
    <property type="project" value="UniProtKB-UniRule"/>
</dbReference>
<feature type="active site" evidence="4">
    <location>
        <position position="13"/>
    </location>
</feature>
<dbReference type="SUPFAM" id="SSF53774">
    <property type="entry name" value="Glutaminase/Asparaginase"/>
    <property type="match status" value="1"/>
</dbReference>
<dbReference type="PIRSF" id="PIRSF001220">
    <property type="entry name" value="L-ASNase_gatD"/>
    <property type="match status" value="1"/>
</dbReference>
<dbReference type="PROSITE" id="PS51732">
    <property type="entry name" value="ASN_GLN_ASE_3"/>
    <property type="match status" value="1"/>
</dbReference>
<feature type="active site" description="O-isoaspartyl threonine intermediate" evidence="2">
    <location>
        <position position="13"/>
    </location>
</feature>
<feature type="binding site" evidence="3">
    <location>
        <begin position="89"/>
        <end position="90"/>
    </location>
    <ligand>
        <name>substrate</name>
    </ligand>
</feature>
<dbReference type="InterPro" id="IPR020827">
    <property type="entry name" value="Asparaginase/glutaminase_AS1"/>
</dbReference>